<evidence type="ECO:0000313" key="2">
    <source>
        <dbReference type="Proteomes" id="UP000636709"/>
    </source>
</evidence>
<dbReference type="AlphaFoldDB" id="A0A835KR55"/>
<sequence length="428" mass="45514">MQVPTESDAFPKTPLPIRQILPHIPLRPLLFSSSSLSLLLGSCCFCGCASSPPPHSSIPPPRPGPCRRFRPPGFPSSRAQGELRRPSLSLPCGGFAPRLLAPPPANGGASAGALVLACLLFVARPNPPGVFFLAAAIFQLELRKGSFGVQERIALSCFNPQPTSGCFSISAMEEVEVANRAAVESCHRVLALLSQSQQQDPALLKSIASETGEACAKFRKVTALLGNAVAAESRPLALVTLKDLLGSSSDTPPELMPSTAAAALSQSTSYAQLRARIGGAPDPRGLDWPARAARAALILLELRRWSSRWNVAHRYPFHQQPSRQKLQAEMFKRSNSGISLKFDSPSPSGGAGTMSSARSFMSSLSMDGSVASLDGKRPFHLIGAPVASDPADAHRAPKRRCTDDPAMLIVTYEGEHNHTRLPAQSAQP</sequence>
<gene>
    <name evidence="1" type="ORF">HU200_005853</name>
</gene>
<proteinExistence type="predicted"/>
<dbReference type="EMBL" id="JACEFO010000410">
    <property type="protein sequence ID" value="KAF8772353.1"/>
    <property type="molecule type" value="Genomic_DNA"/>
</dbReference>
<accession>A0A835KR55</accession>
<keyword evidence="2" id="KW-1185">Reference proteome</keyword>
<name>A0A835KR55_9POAL</name>
<evidence type="ECO:0008006" key="3">
    <source>
        <dbReference type="Google" id="ProtNLM"/>
    </source>
</evidence>
<reference evidence="1" key="1">
    <citation type="submission" date="2020-07" db="EMBL/GenBank/DDBJ databases">
        <title>Genome sequence and genetic diversity analysis of an under-domesticated orphan crop, white fonio (Digitaria exilis).</title>
        <authorList>
            <person name="Bennetzen J.L."/>
            <person name="Chen S."/>
            <person name="Ma X."/>
            <person name="Wang X."/>
            <person name="Yssel A.E.J."/>
            <person name="Chaluvadi S.R."/>
            <person name="Johnson M."/>
            <person name="Gangashetty P."/>
            <person name="Hamidou F."/>
            <person name="Sanogo M.D."/>
            <person name="Zwaenepoel A."/>
            <person name="Wallace J."/>
            <person name="Van De Peer Y."/>
            <person name="Van Deynze A."/>
        </authorList>
    </citation>
    <scope>NUCLEOTIDE SEQUENCE</scope>
    <source>
        <tissue evidence="1">Leaves</tissue>
    </source>
</reference>
<dbReference type="Proteomes" id="UP000636709">
    <property type="component" value="Unassembled WGS sequence"/>
</dbReference>
<evidence type="ECO:0000313" key="1">
    <source>
        <dbReference type="EMBL" id="KAF8772353.1"/>
    </source>
</evidence>
<protein>
    <recommendedName>
        <fullName evidence="3">WRKY domain-containing protein</fullName>
    </recommendedName>
</protein>
<comment type="caution">
    <text evidence="1">The sequence shown here is derived from an EMBL/GenBank/DDBJ whole genome shotgun (WGS) entry which is preliminary data.</text>
</comment>
<organism evidence="1 2">
    <name type="scientific">Digitaria exilis</name>
    <dbReference type="NCBI Taxonomy" id="1010633"/>
    <lineage>
        <taxon>Eukaryota</taxon>
        <taxon>Viridiplantae</taxon>
        <taxon>Streptophyta</taxon>
        <taxon>Embryophyta</taxon>
        <taxon>Tracheophyta</taxon>
        <taxon>Spermatophyta</taxon>
        <taxon>Magnoliopsida</taxon>
        <taxon>Liliopsida</taxon>
        <taxon>Poales</taxon>
        <taxon>Poaceae</taxon>
        <taxon>PACMAD clade</taxon>
        <taxon>Panicoideae</taxon>
        <taxon>Panicodae</taxon>
        <taxon>Paniceae</taxon>
        <taxon>Anthephorinae</taxon>
        <taxon>Digitaria</taxon>
    </lineage>
</organism>